<dbReference type="Proteomes" id="UP000663929">
    <property type="component" value="Chromosome"/>
</dbReference>
<organism evidence="1 2">
    <name type="scientific">Sulfidibacter corallicola</name>
    <dbReference type="NCBI Taxonomy" id="2818388"/>
    <lineage>
        <taxon>Bacteria</taxon>
        <taxon>Pseudomonadati</taxon>
        <taxon>Acidobacteriota</taxon>
        <taxon>Holophagae</taxon>
        <taxon>Acanthopleuribacterales</taxon>
        <taxon>Acanthopleuribacteraceae</taxon>
        <taxon>Sulfidibacter</taxon>
    </lineage>
</organism>
<proteinExistence type="predicted"/>
<protein>
    <submittedName>
        <fullName evidence="1">Uncharacterized protein</fullName>
    </submittedName>
</protein>
<evidence type="ECO:0000313" key="2">
    <source>
        <dbReference type="Proteomes" id="UP000663929"/>
    </source>
</evidence>
<name>A0A8A4TNP5_SULCO</name>
<dbReference type="AlphaFoldDB" id="A0A8A4TNP5"/>
<sequence>MEYYLIDCLGDSNNLDLAFIDEDPDEIAEFGFRLTFGERMGDKFPEDAKIPLSEKQKGIQLLPFLGNSKRRLICNPDLTQLIKGMVDWEIEYLPFTLLNHRGRVHSADYQIINPIGAFDCLNMKATGGQLDDQDRLYCEDELVLDPKKLEQAPHLFRIKHAAHNYVASEAFLDACDDRGIRNLFADELEQQPAS</sequence>
<dbReference type="KEGG" id="scor:J3U87_03940"/>
<gene>
    <name evidence="1" type="ORF">J3U87_03940</name>
</gene>
<dbReference type="RefSeq" id="WP_237381727.1">
    <property type="nucleotide sequence ID" value="NZ_CP071793.1"/>
</dbReference>
<keyword evidence="2" id="KW-1185">Reference proteome</keyword>
<evidence type="ECO:0000313" key="1">
    <source>
        <dbReference type="EMBL" id="QTD51599.1"/>
    </source>
</evidence>
<accession>A0A8A4TNP5</accession>
<dbReference type="EMBL" id="CP071793">
    <property type="protein sequence ID" value="QTD51599.1"/>
    <property type="molecule type" value="Genomic_DNA"/>
</dbReference>
<reference evidence="1" key="1">
    <citation type="submission" date="2021-03" db="EMBL/GenBank/DDBJ databases">
        <title>Acanthopleuribacteraceae sp. M133.</title>
        <authorList>
            <person name="Wang G."/>
        </authorList>
    </citation>
    <scope>NUCLEOTIDE SEQUENCE</scope>
    <source>
        <strain evidence="1">M133</strain>
    </source>
</reference>